<name>A0ACB0IK20_TRIPR</name>
<evidence type="ECO:0000313" key="1">
    <source>
        <dbReference type="EMBL" id="CAJ2632396.1"/>
    </source>
</evidence>
<organism evidence="1 2">
    <name type="scientific">Trifolium pratense</name>
    <name type="common">Red clover</name>
    <dbReference type="NCBI Taxonomy" id="57577"/>
    <lineage>
        <taxon>Eukaryota</taxon>
        <taxon>Viridiplantae</taxon>
        <taxon>Streptophyta</taxon>
        <taxon>Embryophyta</taxon>
        <taxon>Tracheophyta</taxon>
        <taxon>Spermatophyta</taxon>
        <taxon>Magnoliopsida</taxon>
        <taxon>eudicotyledons</taxon>
        <taxon>Gunneridae</taxon>
        <taxon>Pentapetalae</taxon>
        <taxon>rosids</taxon>
        <taxon>fabids</taxon>
        <taxon>Fabales</taxon>
        <taxon>Fabaceae</taxon>
        <taxon>Papilionoideae</taxon>
        <taxon>50 kb inversion clade</taxon>
        <taxon>NPAAA clade</taxon>
        <taxon>Hologalegina</taxon>
        <taxon>IRL clade</taxon>
        <taxon>Trifolieae</taxon>
        <taxon>Trifolium</taxon>
    </lineage>
</organism>
<gene>
    <name evidence="1" type="ORF">MILVUS5_LOCUS3714</name>
</gene>
<comment type="caution">
    <text evidence="1">The sequence shown here is derived from an EMBL/GenBank/DDBJ whole genome shotgun (WGS) entry which is preliminary data.</text>
</comment>
<proteinExistence type="predicted"/>
<keyword evidence="2" id="KW-1185">Reference proteome</keyword>
<evidence type="ECO:0000313" key="2">
    <source>
        <dbReference type="Proteomes" id="UP001177021"/>
    </source>
</evidence>
<reference evidence="1" key="1">
    <citation type="submission" date="2023-10" db="EMBL/GenBank/DDBJ databases">
        <authorList>
            <person name="Rodriguez Cubillos JULIANA M."/>
            <person name="De Vega J."/>
        </authorList>
    </citation>
    <scope>NUCLEOTIDE SEQUENCE</scope>
</reference>
<dbReference type="EMBL" id="CASHSV030000001">
    <property type="protein sequence ID" value="CAJ2632396.1"/>
    <property type="molecule type" value="Genomic_DNA"/>
</dbReference>
<sequence length="324" mass="37801">MKRQEKIYAACSSLFQLGFDQNVFTIENIYKHGYTVDEFLELIKPLASITELDDLTYLSHSAGQCHVHLPPYDFRSFLNYIKWLNKIDGVRALSYISNRKKNLEKKKLTKGEVALARKFVDYAASRMLDRLGIYHEIEELRSRLKKLEMEYESIDDELKRKLGPLYVYKEPELHELKIEAYKLYEEDCKSKGVLPIPKHHDMGFEKAMEAFGGIVKEPRELVNYLNDPVRQETVKNFFKGKICRMEYASAGGETTIVYKFASDVCEEEISNDNMVYKPASNVEIQNKKQTNNKEEQDEEQQAYSSWKKSAIAYWKDKGTMVDES</sequence>
<accession>A0ACB0IK20</accession>
<dbReference type="Proteomes" id="UP001177021">
    <property type="component" value="Unassembled WGS sequence"/>
</dbReference>
<protein>
    <submittedName>
        <fullName evidence="1">Uncharacterized protein</fullName>
    </submittedName>
</protein>